<feature type="transmembrane region" description="Helical" evidence="14">
    <location>
        <begin position="380"/>
        <end position="398"/>
    </location>
</feature>
<keyword evidence="5" id="KW-0597">Phosphoprotein</keyword>
<proteinExistence type="predicted"/>
<evidence type="ECO:0000256" key="1">
    <source>
        <dbReference type="ARBA" id="ARBA00000085"/>
    </source>
</evidence>
<keyword evidence="10" id="KW-0067">ATP-binding</keyword>
<reference evidence="17" key="1">
    <citation type="journal article" date="2019" name="Int. J. Syst. Evol. Microbiol.">
        <title>The Global Catalogue of Microorganisms (GCM) 10K type strain sequencing project: providing services to taxonomists for standard genome sequencing and annotation.</title>
        <authorList>
            <consortium name="The Broad Institute Genomics Platform"/>
            <consortium name="The Broad Institute Genome Sequencing Center for Infectious Disease"/>
            <person name="Wu L."/>
            <person name="Ma J."/>
        </authorList>
    </citation>
    <scope>NUCLEOTIDE SEQUENCE [LARGE SCALE GENOMIC DNA]</scope>
    <source>
        <strain evidence="17">DT43</strain>
    </source>
</reference>
<keyword evidence="13 14" id="KW-0472">Membrane</keyword>
<keyword evidence="12" id="KW-0902">Two-component regulatory system</keyword>
<dbReference type="SUPFAM" id="SSF55874">
    <property type="entry name" value="ATPase domain of HSP90 chaperone/DNA topoisomerase II/histidine kinase"/>
    <property type="match status" value="1"/>
</dbReference>
<dbReference type="InterPro" id="IPR027417">
    <property type="entry name" value="P-loop_NTPase"/>
</dbReference>
<evidence type="ECO:0000313" key="17">
    <source>
        <dbReference type="Proteomes" id="UP001596012"/>
    </source>
</evidence>
<evidence type="ECO:0000256" key="9">
    <source>
        <dbReference type="ARBA" id="ARBA00022777"/>
    </source>
</evidence>
<evidence type="ECO:0000256" key="5">
    <source>
        <dbReference type="ARBA" id="ARBA00022553"/>
    </source>
</evidence>
<evidence type="ECO:0000313" key="16">
    <source>
        <dbReference type="EMBL" id="MFC4469281.1"/>
    </source>
</evidence>
<dbReference type="CDD" id="cd00075">
    <property type="entry name" value="HATPase"/>
    <property type="match status" value="1"/>
</dbReference>
<accession>A0ABV8YYE8</accession>
<feature type="transmembrane region" description="Helical" evidence="14">
    <location>
        <begin position="410"/>
        <end position="439"/>
    </location>
</feature>
<dbReference type="Gene3D" id="3.30.565.10">
    <property type="entry name" value="Histidine kinase-like ATPase, C-terminal domain"/>
    <property type="match status" value="1"/>
</dbReference>
<dbReference type="InterPro" id="IPR038318">
    <property type="entry name" value="KdpD_sf"/>
</dbReference>
<dbReference type="Pfam" id="PF13493">
    <property type="entry name" value="DUF4118"/>
    <property type="match status" value="1"/>
</dbReference>
<dbReference type="InterPro" id="IPR003852">
    <property type="entry name" value="Sig_transdc_His_kinase_KdpD_N"/>
</dbReference>
<evidence type="ECO:0000256" key="2">
    <source>
        <dbReference type="ARBA" id="ARBA00004141"/>
    </source>
</evidence>
<dbReference type="InterPro" id="IPR005467">
    <property type="entry name" value="His_kinase_dom"/>
</dbReference>
<organism evidence="16 17">
    <name type="scientific">Streptomyces xiangluensis</name>
    <dbReference type="NCBI Taxonomy" id="2665720"/>
    <lineage>
        <taxon>Bacteria</taxon>
        <taxon>Bacillati</taxon>
        <taxon>Actinomycetota</taxon>
        <taxon>Actinomycetes</taxon>
        <taxon>Kitasatosporales</taxon>
        <taxon>Streptomycetaceae</taxon>
        <taxon>Streptomyces</taxon>
    </lineage>
</organism>
<dbReference type="PANTHER" id="PTHR45569">
    <property type="entry name" value="SENSOR PROTEIN KDPD"/>
    <property type="match status" value="1"/>
</dbReference>
<dbReference type="Gene3D" id="1.10.287.130">
    <property type="match status" value="1"/>
</dbReference>
<dbReference type="InterPro" id="IPR036097">
    <property type="entry name" value="HisK_dim/P_sf"/>
</dbReference>
<dbReference type="Gene3D" id="3.40.50.300">
    <property type="entry name" value="P-loop containing nucleotide triphosphate hydrolases"/>
    <property type="match status" value="1"/>
</dbReference>
<dbReference type="Pfam" id="PF00512">
    <property type="entry name" value="HisKA"/>
    <property type="match status" value="1"/>
</dbReference>
<sequence length="850" mass="91321">MARGKLRIYLGAAPGVGKTYAMLSEAHRRVERGTDCVVAFVEHHHRPRTEVMLHGLEQILRKELAYRDSTFTEMDVDAVLARHPDVALVDELAHTNIPGSRNEKRWQDVEELLAAGIDVISTVNIQHLESLGDVVESITGVRQRETVPDEVVRRADQIELVDMSPQALRRRMAHGNIYKPDKVDAALSNYFRPGNLTALRELALLWVADRVDAYLTEYRSEHRVSTIWGSRERIVVGLTGGPEGRTLIRRAARLAEKGAGGEVLAVYISRSDGLTAASPKELAVQRTLVEDLGGTFHHVVGDDIPLALLDFSRGVNATQIVLGVSRRKGWQYVFGPGVGATVARDSGPDLDVHLITHDEAGKGRGLPVAQSARLGRSRLIWGWLVGLGGPVLLTWLLSSVSPDVGLANDMLLFLTMTVAAALLGGLFPALASAAAGSLLLNWYFTPPVHTLTIADPKNIVAIAIFVGVAVSVASVVDLAARRTHQAARLRAESEILSFLAGNVLRGETSLEALLDRVRETFGMESVALLERENDVAPWICAGSVGPQPCAVPDDADVDVPVGDHMALALTGRVLPAEDRRVLAAFAAQAVVVLDRQRLQEEADRARALGEGNRIRTALLAAVSHDLRTPLAGIKAAVTSLRSDDVEWSQQDQADLLEAIEEGADRLDHLVGNLLDMSRLQTGTVAPMIRETDLDEVIPMALGGVPEGSVDMDVPETLPMVDVDRGLLERSVANVVENAVKYSPADTLVLVKASAIADRVEVRVVDRGPGVPDEAKDRIFEPFQRYGDSPRGNGVGLGLAVARGFAEAIGGTLHAEDTPGGGLTMVLTLPMAASLPPPSEPEPDVSATAIS</sequence>
<evidence type="ECO:0000256" key="13">
    <source>
        <dbReference type="ARBA" id="ARBA00023136"/>
    </source>
</evidence>
<dbReference type="CDD" id="cd00082">
    <property type="entry name" value="HisKA"/>
    <property type="match status" value="1"/>
</dbReference>
<dbReference type="SMART" id="SM00387">
    <property type="entry name" value="HATPase_c"/>
    <property type="match status" value="1"/>
</dbReference>
<evidence type="ECO:0000256" key="10">
    <source>
        <dbReference type="ARBA" id="ARBA00022840"/>
    </source>
</evidence>
<name>A0ABV8YYE8_9ACTN</name>
<dbReference type="InterPro" id="IPR036890">
    <property type="entry name" value="HATPase_C_sf"/>
</dbReference>
<dbReference type="PROSITE" id="PS50109">
    <property type="entry name" value="HIS_KIN"/>
    <property type="match status" value="1"/>
</dbReference>
<feature type="transmembrane region" description="Helical" evidence="14">
    <location>
        <begin position="459"/>
        <end position="480"/>
    </location>
</feature>
<keyword evidence="9" id="KW-0418">Kinase</keyword>
<evidence type="ECO:0000256" key="4">
    <source>
        <dbReference type="ARBA" id="ARBA00012438"/>
    </source>
</evidence>
<comment type="caution">
    <text evidence="16">The sequence shown here is derived from an EMBL/GenBank/DDBJ whole genome shotgun (WGS) entry which is preliminary data.</text>
</comment>
<dbReference type="EC" id="2.7.13.3" evidence="4"/>
<dbReference type="Pfam" id="PF02518">
    <property type="entry name" value="HATPase_c"/>
    <property type="match status" value="1"/>
</dbReference>
<evidence type="ECO:0000256" key="3">
    <source>
        <dbReference type="ARBA" id="ARBA00004236"/>
    </source>
</evidence>
<dbReference type="PRINTS" id="PR00344">
    <property type="entry name" value="BCTRLSENSOR"/>
</dbReference>
<evidence type="ECO:0000256" key="14">
    <source>
        <dbReference type="SAM" id="Phobius"/>
    </source>
</evidence>
<keyword evidence="7 14" id="KW-0812">Transmembrane</keyword>
<keyword evidence="11 14" id="KW-1133">Transmembrane helix</keyword>
<keyword evidence="17" id="KW-1185">Reference proteome</keyword>
<dbReference type="EMBL" id="JBHSFG010000059">
    <property type="protein sequence ID" value="MFC4469281.1"/>
    <property type="molecule type" value="Genomic_DNA"/>
</dbReference>
<dbReference type="Gene3D" id="1.20.120.620">
    <property type="entry name" value="Backbone structure of the membrane domain of e. Coli histidine kinase receptor kdpd"/>
    <property type="match status" value="1"/>
</dbReference>
<evidence type="ECO:0000259" key="15">
    <source>
        <dbReference type="PROSITE" id="PS50109"/>
    </source>
</evidence>
<evidence type="ECO:0000256" key="11">
    <source>
        <dbReference type="ARBA" id="ARBA00022989"/>
    </source>
</evidence>
<evidence type="ECO:0000256" key="7">
    <source>
        <dbReference type="ARBA" id="ARBA00022692"/>
    </source>
</evidence>
<dbReference type="InterPro" id="IPR025201">
    <property type="entry name" value="KdpD_TM"/>
</dbReference>
<dbReference type="SMART" id="SM00388">
    <property type="entry name" value="HisKA"/>
    <property type="match status" value="1"/>
</dbReference>
<dbReference type="SUPFAM" id="SSF47384">
    <property type="entry name" value="Homodimeric domain of signal transducing histidine kinase"/>
    <property type="match status" value="1"/>
</dbReference>
<dbReference type="InterPro" id="IPR003594">
    <property type="entry name" value="HATPase_dom"/>
</dbReference>
<comment type="catalytic activity">
    <reaction evidence="1">
        <text>ATP + protein L-histidine = ADP + protein N-phospho-L-histidine.</text>
        <dbReference type="EC" id="2.7.13.3"/>
    </reaction>
</comment>
<keyword evidence="8" id="KW-0547">Nucleotide-binding</keyword>
<keyword evidence="6" id="KW-0808">Transferase</keyword>
<dbReference type="PANTHER" id="PTHR45569:SF1">
    <property type="entry name" value="SENSOR PROTEIN KDPD"/>
    <property type="match status" value="1"/>
</dbReference>
<dbReference type="InterPro" id="IPR052023">
    <property type="entry name" value="Histidine_kinase_KdpD"/>
</dbReference>
<dbReference type="RefSeq" id="WP_386347994.1">
    <property type="nucleotide sequence ID" value="NZ_JBHSFG010000059.1"/>
</dbReference>
<dbReference type="Proteomes" id="UP001596012">
    <property type="component" value="Unassembled WGS sequence"/>
</dbReference>
<dbReference type="Pfam" id="PF02702">
    <property type="entry name" value="KdpD"/>
    <property type="match status" value="1"/>
</dbReference>
<evidence type="ECO:0000256" key="12">
    <source>
        <dbReference type="ARBA" id="ARBA00023012"/>
    </source>
</evidence>
<comment type="subcellular location">
    <subcellularLocation>
        <location evidence="3">Cell membrane</location>
    </subcellularLocation>
    <subcellularLocation>
        <location evidence="2">Membrane</location>
        <topology evidence="2">Multi-pass membrane protein</topology>
    </subcellularLocation>
</comment>
<gene>
    <name evidence="16" type="ORF">ACFPH6_33010</name>
</gene>
<dbReference type="InterPro" id="IPR003661">
    <property type="entry name" value="HisK_dim/P_dom"/>
</dbReference>
<feature type="domain" description="Histidine kinase" evidence="15">
    <location>
        <begin position="621"/>
        <end position="832"/>
    </location>
</feature>
<evidence type="ECO:0000256" key="8">
    <source>
        <dbReference type="ARBA" id="ARBA00022741"/>
    </source>
</evidence>
<dbReference type="SUPFAM" id="SSF52402">
    <property type="entry name" value="Adenine nucleotide alpha hydrolases-like"/>
    <property type="match status" value="1"/>
</dbReference>
<evidence type="ECO:0000256" key="6">
    <source>
        <dbReference type="ARBA" id="ARBA00022679"/>
    </source>
</evidence>
<protein>
    <recommendedName>
        <fullName evidence="4">histidine kinase</fullName>
        <ecNumber evidence="4">2.7.13.3</ecNumber>
    </recommendedName>
</protein>
<dbReference type="InterPro" id="IPR004358">
    <property type="entry name" value="Sig_transdc_His_kin-like_C"/>
</dbReference>